<protein>
    <submittedName>
        <fullName evidence="2">Uncharacterized protein</fullName>
    </submittedName>
</protein>
<dbReference type="AlphaFoldDB" id="A0A0P8XUK3"/>
<feature type="transmembrane region" description="Helical" evidence="1">
    <location>
        <begin position="46"/>
        <end position="67"/>
    </location>
</feature>
<gene>
    <name evidence="2" type="primary">Dana\GF27135</name>
    <name evidence="2" type="ORF">GF27135</name>
</gene>
<dbReference type="STRING" id="7217.A0A0P8XUK3"/>
<feature type="transmembrane region" description="Helical" evidence="1">
    <location>
        <begin position="163"/>
        <end position="182"/>
    </location>
</feature>
<keyword evidence="1" id="KW-0472">Membrane</keyword>
<name>A0A0P8XUK3_DROAN</name>
<accession>A0A0P8XUK3</accession>
<dbReference type="KEGG" id="dan:26514544"/>
<sequence length="284" mass="33394">MEGHRRIRKRFSRKCYINLAAFMLLAIIQWILIAVVETFRGFFREQIFSCIACFGVALLLFVIFLFAQRVRHHRFAKWAVTYLIMELHVVSFFVLVARSWIPDILIFFGLCIAAMIISMIIGCHLSYTMDMTENMGPHFLLSFLLAAASVYFLMHSVQIEELIAYNFCTFELLLSLVMLSFIMLHAQTIKGDRLVQMNLREYLLSALLIYHEFLAIYVMTFFWQIRYAYFTPNDFFWFSTSSTVMLTKHTQHPDLDDEDEIDPQDDSDSWTYENVPIDIDILGK</sequence>
<keyword evidence="1" id="KW-1133">Transmembrane helix</keyword>
<evidence type="ECO:0000313" key="3">
    <source>
        <dbReference type="Proteomes" id="UP000007801"/>
    </source>
</evidence>
<feature type="transmembrane region" description="Helical" evidence="1">
    <location>
        <begin position="104"/>
        <end position="127"/>
    </location>
</feature>
<evidence type="ECO:0000313" key="2">
    <source>
        <dbReference type="EMBL" id="KPU78410.1"/>
    </source>
</evidence>
<keyword evidence="3" id="KW-1185">Reference proteome</keyword>
<evidence type="ECO:0000256" key="1">
    <source>
        <dbReference type="SAM" id="Phobius"/>
    </source>
</evidence>
<dbReference type="OrthoDB" id="7867995at2759"/>
<dbReference type="EMBL" id="CH902618">
    <property type="protein sequence ID" value="KPU78410.1"/>
    <property type="molecule type" value="Genomic_DNA"/>
</dbReference>
<organism evidence="2 3">
    <name type="scientific">Drosophila ananassae</name>
    <name type="common">Fruit fly</name>
    <dbReference type="NCBI Taxonomy" id="7217"/>
    <lineage>
        <taxon>Eukaryota</taxon>
        <taxon>Metazoa</taxon>
        <taxon>Ecdysozoa</taxon>
        <taxon>Arthropoda</taxon>
        <taxon>Hexapoda</taxon>
        <taxon>Insecta</taxon>
        <taxon>Pterygota</taxon>
        <taxon>Neoptera</taxon>
        <taxon>Endopterygota</taxon>
        <taxon>Diptera</taxon>
        <taxon>Brachycera</taxon>
        <taxon>Muscomorpha</taxon>
        <taxon>Ephydroidea</taxon>
        <taxon>Drosophilidae</taxon>
        <taxon>Drosophila</taxon>
        <taxon>Sophophora</taxon>
    </lineage>
</organism>
<keyword evidence="1" id="KW-0812">Transmembrane</keyword>
<proteinExistence type="predicted"/>
<reference evidence="2 3" key="1">
    <citation type="journal article" date="2007" name="Nature">
        <title>Evolution of genes and genomes on the Drosophila phylogeny.</title>
        <authorList>
            <consortium name="Drosophila 12 Genomes Consortium"/>
            <person name="Clark A.G."/>
            <person name="Eisen M.B."/>
            <person name="Smith D.R."/>
            <person name="Bergman C.M."/>
            <person name="Oliver B."/>
            <person name="Markow T.A."/>
            <person name="Kaufman T.C."/>
            <person name="Kellis M."/>
            <person name="Gelbart W."/>
            <person name="Iyer V.N."/>
            <person name="Pollard D.A."/>
            <person name="Sackton T.B."/>
            <person name="Larracuente A.M."/>
            <person name="Singh N.D."/>
            <person name="Abad J.P."/>
            <person name="Abt D.N."/>
            <person name="Adryan B."/>
            <person name="Aguade M."/>
            <person name="Akashi H."/>
            <person name="Anderson W.W."/>
            <person name="Aquadro C.F."/>
            <person name="Ardell D.H."/>
            <person name="Arguello R."/>
            <person name="Artieri C.G."/>
            <person name="Barbash D.A."/>
            <person name="Barker D."/>
            <person name="Barsanti P."/>
            <person name="Batterham P."/>
            <person name="Batzoglou S."/>
            <person name="Begun D."/>
            <person name="Bhutkar A."/>
            <person name="Blanco E."/>
            <person name="Bosak S.A."/>
            <person name="Bradley R.K."/>
            <person name="Brand A.D."/>
            <person name="Brent M.R."/>
            <person name="Brooks A.N."/>
            <person name="Brown R.H."/>
            <person name="Butlin R.K."/>
            <person name="Caggese C."/>
            <person name="Calvi B.R."/>
            <person name="Bernardo de Carvalho A."/>
            <person name="Caspi A."/>
            <person name="Castrezana S."/>
            <person name="Celniker S.E."/>
            <person name="Chang J.L."/>
            <person name="Chapple C."/>
            <person name="Chatterji S."/>
            <person name="Chinwalla A."/>
            <person name="Civetta A."/>
            <person name="Clifton S.W."/>
            <person name="Comeron J.M."/>
            <person name="Costello J.C."/>
            <person name="Coyne J.A."/>
            <person name="Daub J."/>
            <person name="David R.G."/>
            <person name="Delcher A.L."/>
            <person name="Delehaunty K."/>
            <person name="Do C.B."/>
            <person name="Ebling H."/>
            <person name="Edwards K."/>
            <person name="Eickbush T."/>
            <person name="Evans J.D."/>
            <person name="Filipski A."/>
            <person name="Findeiss S."/>
            <person name="Freyhult E."/>
            <person name="Fulton L."/>
            <person name="Fulton R."/>
            <person name="Garcia A.C."/>
            <person name="Gardiner A."/>
            <person name="Garfield D.A."/>
            <person name="Garvin B.E."/>
            <person name="Gibson G."/>
            <person name="Gilbert D."/>
            <person name="Gnerre S."/>
            <person name="Godfrey J."/>
            <person name="Good R."/>
            <person name="Gotea V."/>
            <person name="Gravely B."/>
            <person name="Greenberg A.J."/>
            <person name="Griffiths-Jones S."/>
            <person name="Gross S."/>
            <person name="Guigo R."/>
            <person name="Gustafson E.A."/>
            <person name="Haerty W."/>
            <person name="Hahn M.W."/>
            <person name="Halligan D.L."/>
            <person name="Halpern A.L."/>
            <person name="Halter G.M."/>
            <person name="Han M.V."/>
            <person name="Heger A."/>
            <person name="Hillier L."/>
            <person name="Hinrichs A.S."/>
            <person name="Holmes I."/>
            <person name="Hoskins R.A."/>
            <person name="Hubisz M.J."/>
            <person name="Hultmark D."/>
            <person name="Huntley M.A."/>
            <person name="Jaffe D.B."/>
            <person name="Jagadeeshan S."/>
            <person name="Jeck W.R."/>
            <person name="Johnson J."/>
            <person name="Jones C.D."/>
            <person name="Jordan W.C."/>
            <person name="Karpen G.H."/>
            <person name="Kataoka E."/>
            <person name="Keightley P.D."/>
            <person name="Kheradpour P."/>
            <person name="Kirkness E.F."/>
            <person name="Koerich L.B."/>
            <person name="Kristiansen K."/>
            <person name="Kudrna D."/>
            <person name="Kulathinal R.J."/>
            <person name="Kumar S."/>
            <person name="Kwok R."/>
            <person name="Lander E."/>
            <person name="Langley C.H."/>
            <person name="Lapoint R."/>
            <person name="Lazzaro B.P."/>
            <person name="Lee S.J."/>
            <person name="Levesque L."/>
            <person name="Li R."/>
            <person name="Lin C.F."/>
            <person name="Lin M.F."/>
            <person name="Lindblad-Toh K."/>
            <person name="Llopart A."/>
            <person name="Long M."/>
            <person name="Low L."/>
            <person name="Lozovsky E."/>
            <person name="Lu J."/>
            <person name="Luo M."/>
            <person name="Machado C.A."/>
            <person name="Makalowski W."/>
            <person name="Marzo M."/>
            <person name="Matsuda M."/>
            <person name="Matzkin L."/>
            <person name="McAllister B."/>
            <person name="McBride C.S."/>
            <person name="McKernan B."/>
            <person name="McKernan K."/>
            <person name="Mendez-Lago M."/>
            <person name="Minx P."/>
            <person name="Mollenhauer M.U."/>
            <person name="Montooth K."/>
            <person name="Mount S.M."/>
            <person name="Mu X."/>
            <person name="Myers E."/>
            <person name="Negre B."/>
            <person name="Newfeld S."/>
            <person name="Nielsen R."/>
            <person name="Noor M.A."/>
            <person name="O'Grady P."/>
            <person name="Pachter L."/>
            <person name="Papaceit M."/>
            <person name="Parisi M.J."/>
            <person name="Parisi M."/>
            <person name="Parts L."/>
            <person name="Pedersen J.S."/>
            <person name="Pesole G."/>
            <person name="Phillippy A.M."/>
            <person name="Ponting C.P."/>
            <person name="Pop M."/>
            <person name="Porcelli D."/>
            <person name="Powell J.R."/>
            <person name="Prohaska S."/>
            <person name="Pruitt K."/>
            <person name="Puig M."/>
            <person name="Quesneville H."/>
            <person name="Ram K.R."/>
            <person name="Rand D."/>
            <person name="Rasmussen M.D."/>
            <person name="Reed L.K."/>
            <person name="Reenan R."/>
            <person name="Reily A."/>
            <person name="Remington K.A."/>
            <person name="Rieger T.T."/>
            <person name="Ritchie M.G."/>
            <person name="Robin C."/>
            <person name="Rogers Y.H."/>
            <person name="Rohde C."/>
            <person name="Rozas J."/>
            <person name="Rubenfield M.J."/>
            <person name="Ruiz A."/>
            <person name="Russo S."/>
            <person name="Salzberg S.L."/>
            <person name="Sanchez-Gracia A."/>
            <person name="Saranga D.J."/>
            <person name="Sato H."/>
            <person name="Schaeffer S.W."/>
            <person name="Schatz M.C."/>
            <person name="Schlenke T."/>
            <person name="Schwartz R."/>
            <person name="Segarra C."/>
            <person name="Singh R.S."/>
            <person name="Sirot L."/>
            <person name="Sirota M."/>
            <person name="Sisneros N.B."/>
            <person name="Smith C.D."/>
            <person name="Smith T.F."/>
            <person name="Spieth J."/>
            <person name="Stage D.E."/>
            <person name="Stark A."/>
            <person name="Stephan W."/>
            <person name="Strausberg R.L."/>
            <person name="Strempel S."/>
            <person name="Sturgill D."/>
            <person name="Sutton G."/>
            <person name="Sutton G.G."/>
            <person name="Tao W."/>
            <person name="Teichmann S."/>
            <person name="Tobari Y.N."/>
            <person name="Tomimura Y."/>
            <person name="Tsolas J.M."/>
            <person name="Valente V.L."/>
            <person name="Venter E."/>
            <person name="Venter J.C."/>
            <person name="Vicario S."/>
            <person name="Vieira F.G."/>
            <person name="Vilella A.J."/>
            <person name="Villasante A."/>
            <person name="Walenz B."/>
            <person name="Wang J."/>
            <person name="Wasserman M."/>
            <person name="Watts T."/>
            <person name="Wilson D."/>
            <person name="Wilson R.K."/>
            <person name="Wing R.A."/>
            <person name="Wolfner M.F."/>
            <person name="Wong A."/>
            <person name="Wong G.K."/>
            <person name="Wu C.I."/>
            <person name="Wu G."/>
            <person name="Yamamoto D."/>
            <person name="Yang H.P."/>
            <person name="Yang S.P."/>
            <person name="Yorke J.A."/>
            <person name="Yoshida K."/>
            <person name="Zdobnov E."/>
            <person name="Zhang P."/>
            <person name="Zhang Y."/>
            <person name="Zimin A.V."/>
            <person name="Baldwin J."/>
            <person name="Abdouelleil A."/>
            <person name="Abdulkadir J."/>
            <person name="Abebe A."/>
            <person name="Abera B."/>
            <person name="Abreu J."/>
            <person name="Acer S.C."/>
            <person name="Aftuck L."/>
            <person name="Alexander A."/>
            <person name="An P."/>
            <person name="Anderson E."/>
            <person name="Anderson S."/>
            <person name="Arachi H."/>
            <person name="Azer M."/>
            <person name="Bachantsang P."/>
            <person name="Barry A."/>
            <person name="Bayul T."/>
            <person name="Berlin A."/>
            <person name="Bessette D."/>
            <person name="Bloom T."/>
            <person name="Blye J."/>
            <person name="Boguslavskiy L."/>
            <person name="Bonnet C."/>
            <person name="Boukhgalter B."/>
            <person name="Bourzgui I."/>
            <person name="Brown A."/>
            <person name="Cahill P."/>
            <person name="Channer S."/>
            <person name="Cheshatsang Y."/>
            <person name="Chuda L."/>
            <person name="Citroen M."/>
            <person name="Collymore A."/>
            <person name="Cooke P."/>
            <person name="Costello M."/>
            <person name="D'Aco K."/>
            <person name="Daza R."/>
            <person name="De Haan G."/>
            <person name="DeGray S."/>
            <person name="DeMaso C."/>
            <person name="Dhargay N."/>
            <person name="Dooley K."/>
            <person name="Dooley E."/>
            <person name="Doricent M."/>
            <person name="Dorje P."/>
            <person name="Dorjee K."/>
            <person name="Dupes A."/>
            <person name="Elong R."/>
            <person name="Falk J."/>
            <person name="Farina A."/>
            <person name="Faro S."/>
            <person name="Ferguson D."/>
            <person name="Fisher S."/>
            <person name="Foley C.D."/>
            <person name="Franke A."/>
            <person name="Friedrich D."/>
            <person name="Gadbois L."/>
            <person name="Gearin G."/>
            <person name="Gearin C.R."/>
            <person name="Giannoukos G."/>
            <person name="Goode T."/>
            <person name="Graham J."/>
            <person name="Grandbois E."/>
            <person name="Grewal S."/>
            <person name="Gyaltsen K."/>
            <person name="Hafez N."/>
            <person name="Hagos B."/>
            <person name="Hall J."/>
            <person name="Henson C."/>
            <person name="Hollinger A."/>
            <person name="Honan T."/>
            <person name="Huard M.D."/>
            <person name="Hughes L."/>
            <person name="Hurhula B."/>
            <person name="Husby M.E."/>
            <person name="Kamat A."/>
            <person name="Kanga B."/>
            <person name="Kashin S."/>
            <person name="Khazanovich D."/>
            <person name="Kisner P."/>
            <person name="Lance K."/>
            <person name="Lara M."/>
            <person name="Lee W."/>
            <person name="Lennon N."/>
            <person name="Letendre F."/>
            <person name="LeVine R."/>
            <person name="Lipovsky A."/>
            <person name="Liu X."/>
            <person name="Liu J."/>
            <person name="Liu S."/>
            <person name="Lokyitsang T."/>
            <person name="Lokyitsang Y."/>
            <person name="Lubonja R."/>
            <person name="Lui A."/>
            <person name="MacDonald P."/>
            <person name="Magnisalis V."/>
            <person name="Maru K."/>
            <person name="Matthews C."/>
            <person name="McCusker W."/>
            <person name="McDonough S."/>
            <person name="Mehta T."/>
            <person name="Meldrim J."/>
            <person name="Meneus L."/>
            <person name="Mihai O."/>
            <person name="Mihalev A."/>
            <person name="Mihova T."/>
            <person name="Mittelman R."/>
            <person name="Mlenga V."/>
            <person name="Montmayeur A."/>
            <person name="Mulrain L."/>
            <person name="Navidi A."/>
            <person name="Naylor J."/>
            <person name="Negash T."/>
            <person name="Nguyen T."/>
            <person name="Nguyen N."/>
            <person name="Nicol R."/>
            <person name="Norbu C."/>
            <person name="Norbu N."/>
            <person name="Novod N."/>
            <person name="O'Neill B."/>
            <person name="Osman S."/>
            <person name="Markiewicz E."/>
            <person name="Oyono O.L."/>
            <person name="Patti C."/>
            <person name="Phunkhang P."/>
            <person name="Pierre F."/>
            <person name="Priest M."/>
            <person name="Raghuraman S."/>
            <person name="Rege F."/>
            <person name="Reyes R."/>
            <person name="Rise C."/>
            <person name="Rogov P."/>
            <person name="Ross K."/>
            <person name="Ryan E."/>
            <person name="Settipalli S."/>
            <person name="Shea T."/>
            <person name="Sherpa N."/>
            <person name="Shi L."/>
            <person name="Shih D."/>
            <person name="Sparrow T."/>
            <person name="Spaulding J."/>
            <person name="Stalker J."/>
            <person name="Stange-Thomann N."/>
            <person name="Stavropoulos S."/>
            <person name="Stone C."/>
            <person name="Strader C."/>
            <person name="Tesfaye S."/>
            <person name="Thomson T."/>
            <person name="Thoulutsang Y."/>
            <person name="Thoulutsang D."/>
            <person name="Topham K."/>
            <person name="Topping I."/>
            <person name="Tsamla T."/>
            <person name="Vassiliev H."/>
            <person name="Vo A."/>
            <person name="Wangchuk T."/>
            <person name="Wangdi T."/>
            <person name="Weiand M."/>
            <person name="Wilkinson J."/>
            <person name="Wilson A."/>
            <person name="Yadav S."/>
            <person name="Young G."/>
            <person name="Yu Q."/>
            <person name="Zembek L."/>
            <person name="Zhong D."/>
            <person name="Zimmer A."/>
            <person name="Zwirko Z."/>
            <person name="Jaffe D.B."/>
            <person name="Alvarez P."/>
            <person name="Brockman W."/>
            <person name="Butler J."/>
            <person name="Chin C."/>
            <person name="Gnerre S."/>
            <person name="Grabherr M."/>
            <person name="Kleber M."/>
            <person name="Mauceli E."/>
            <person name="MacCallum I."/>
        </authorList>
    </citation>
    <scope>NUCLEOTIDE SEQUENCE [LARGE SCALE GENOMIC DNA]</scope>
    <source>
        <strain evidence="3">Tucson 14024-0371.13</strain>
    </source>
</reference>
<dbReference type="Proteomes" id="UP000007801">
    <property type="component" value="Unassembled WGS sequence"/>
</dbReference>
<feature type="transmembrane region" description="Helical" evidence="1">
    <location>
        <begin position="139"/>
        <end position="157"/>
    </location>
</feature>
<feature type="transmembrane region" description="Helical" evidence="1">
    <location>
        <begin position="79"/>
        <end position="98"/>
    </location>
</feature>
<feature type="transmembrane region" description="Helical" evidence="1">
    <location>
        <begin position="15"/>
        <end position="34"/>
    </location>
</feature>
<feature type="transmembrane region" description="Helical" evidence="1">
    <location>
        <begin position="202"/>
        <end position="223"/>
    </location>
</feature>
<dbReference type="InParanoid" id="A0A0P8XUK3"/>